<dbReference type="KEGG" id="bcop:JD108_07555"/>
<gene>
    <name evidence="1" type="ORF">JD108_07555</name>
    <name evidence="2" type="ORF">KDJ56_07235</name>
</gene>
<evidence type="ECO:0000313" key="3">
    <source>
        <dbReference type="Proteomes" id="UP000595847"/>
    </source>
</evidence>
<evidence type="ECO:0000313" key="1">
    <source>
        <dbReference type="EMBL" id="QQE75724.1"/>
    </source>
</evidence>
<keyword evidence="4" id="KW-1185">Reference proteome</keyword>
<dbReference type="Proteomes" id="UP000677234">
    <property type="component" value="Chromosome"/>
</dbReference>
<proteinExistence type="predicted"/>
<organism evidence="1 3">
    <name type="scientific">Brevibacillus composti</name>
    <dbReference type="NCBI Taxonomy" id="2796470"/>
    <lineage>
        <taxon>Bacteria</taxon>
        <taxon>Bacillati</taxon>
        <taxon>Bacillota</taxon>
        <taxon>Bacilli</taxon>
        <taxon>Bacillales</taxon>
        <taxon>Paenibacillaceae</taxon>
        <taxon>Brevibacillus</taxon>
    </lineage>
</organism>
<dbReference type="EMBL" id="CP073708">
    <property type="protein sequence ID" value="QUO42750.1"/>
    <property type="molecule type" value="Genomic_DNA"/>
</dbReference>
<dbReference type="InterPro" id="IPR008861">
    <property type="entry name" value="GpX-like"/>
</dbReference>
<reference evidence="2" key="2">
    <citation type="submission" date="2021-04" db="EMBL/GenBank/DDBJ databases">
        <title>Brevibacillus composti FJAT-54423, complete genome.</title>
        <authorList>
            <person name="Tang R."/>
        </authorList>
    </citation>
    <scope>NUCLEOTIDE SEQUENCE</scope>
    <source>
        <strain evidence="2">FJAT-54424</strain>
    </source>
</reference>
<name>A0A7T5EN86_9BACL</name>
<reference evidence="1 3" key="1">
    <citation type="submission" date="2020-12" db="EMBL/GenBank/DDBJ databases">
        <title>strain FJAT-54423T represents a novel species of the genus Brevibacillus.</title>
        <authorList>
            <person name="Tang R."/>
        </authorList>
    </citation>
    <scope>NUCLEOTIDE SEQUENCE [LARGE SCALE GENOMIC DNA]</scope>
    <source>
        <strain evidence="1 3">FJAT-54423</strain>
    </source>
</reference>
<sequence length="71" mass="7956">MRTYVTVQGDMWDGIAKKTLGSEYYMTALIDANPRYREIVIFPANLQLNIPDAPAATVPSDLPPWKRGDTT</sequence>
<dbReference type="Pfam" id="PF05489">
    <property type="entry name" value="Phage_tail_X"/>
    <property type="match status" value="1"/>
</dbReference>
<evidence type="ECO:0000313" key="2">
    <source>
        <dbReference type="EMBL" id="QUO42750.1"/>
    </source>
</evidence>
<dbReference type="EMBL" id="CP066308">
    <property type="protein sequence ID" value="QQE75724.1"/>
    <property type="molecule type" value="Genomic_DNA"/>
</dbReference>
<dbReference type="AlphaFoldDB" id="A0A7T5EN86"/>
<evidence type="ECO:0000313" key="4">
    <source>
        <dbReference type="Proteomes" id="UP000677234"/>
    </source>
</evidence>
<protein>
    <submittedName>
        <fullName evidence="1">Tail protein X</fullName>
    </submittedName>
</protein>
<accession>A0A7T5EN86</accession>
<dbReference type="RefSeq" id="WP_198829238.1">
    <property type="nucleotide sequence ID" value="NZ_CP066308.1"/>
</dbReference>
<dbReference type="Proteomes" id="UP000595847">
    <property type="component" value="Chromosome"/>
</dbReference>